<name>A0ABM9H4C6_STRGL</name>
<reference evidence="1" key="1">
    <citation type="submission" date="2022-03" db="EMBL/GenBank/DDBJ databases">
        <authorList>
            <person name="Leyn A S."/>
        </authorList>
    </citation>
    <scope>NUCLEOTIDE SEQUENCE</scope>
    <source>
        <strain evidence="1">Streptomyces globisporus 4-3</strain>
    </source>
</reference>
<sequence length="64" mass="7335">MPRCRATGTQSPRRRTEGWPLWSTMSARLSTWRLVSWPETSRISSVDPFSRFIMPIAVNPSPDS</sequence>
<organism evidence="1 2">
    <name type="scientific">Streptomyces globisporus</name>
    <dbReference type="NCBI Taxonomy" id="1908"/>
    <lineage>
        <taxon>Bacteria</taxon>
        <taxon>Bacillati</taxon>
        <taxon>Actinomycetota</taxon>
        <taxon>Actinomycetes</taxon>
        <taxon>Kitasatosporales</taxon>
        <taxon>Streptomycetaceae</taxon>
        <taxon>Streptomyces</taxon>
    </lineage>
</organism>
<dbReference type="EMBL" id="CAKXYP010000018">
    <property type="protein sequence ID" value="CAH9418489.1"/>
    <property type="molecule type" value="Genomic_DNA"/>
</dbReference>
<proteinExistence type="predicted"/>
<keyword evidence="2" id="KW-1185">Reference proteome</keyword>
<accession>A0ABM9H4C6</accession>
<gene>
    <name evidence="1" type="ORF">SGL43_05538</name>
</gene>
<evidence type="ECO:0000313" key="1">
    <source>
        <dbReference type="EMBL" id="CAH9418489.1"/>
    </source>
</evidence>
<protein>
    <submittedName>
        <fullName evidence="1">Uncharacterized protein</fullName>
    </submittedName>
</protein>
<comment type="caution">
    <text evidence="1">The sequence shown here is derived from an EMBL/GenBank/DDBJ whole genome shotgun (WGS) entry which is preliminary data.</text>
</comment>
<evidence type="ECO:0000313" key="2">
    <source>
        <dbReference type="Proteomes" id="UP001154015"/>
    </source>
</evidence>
<dbReference type="Proteomes" id="UP001154015">
    <property type="component" value="Unassembled WGS sequence"/>
</dbReference>